<accession>A0ACB0K3Q6</accession>
<reference evidence="1" key="1">
    <citation type="submission" date="2023-10" db="EMBL/GenBank/DDBJ databases">
        <authorList>
            <person name="Rodriguez Cubillos JULIANA M."/>
            <person name="De Vega J."/>
        </authorList>
    </citation>
    <scope>NUCLEOTIDE SEQUENCE</scope>
</reference>
<dbReference type="Proteomes" id="UP001177021">
    <property type="component" value="Unassembled WGS sequence"/>
</dbReference>
<name>A0ACB0K3Q6_TRIPR</name>
<comment type="caution">
    <text evidence="1">The sequence shown here is derived from an EMBL/GenBank/DDBJ whole genome shotgun (WGS) entry which is preliminary data.</text>
</comment>
<sequence length="319" mass="33665">MRNVGIVTFPLGTSINDKVYSICTVCVPLMKKLLKILIGYPQSRNTRKERGCLLAGELTGIVSDMLDSVQLMICEKGPNHAAVTACATGSHSIGDAMRMIQFGDADVMVTGGTESSIDTLSIAGFCRSRPLSTKYNSSPQEASRPFDSGRDGFVIGEGSGVLVLEELEHAKNREAKIYAEIRGNGMSGDAYHITQPPSDGRGAILAMTRALRQSGLHPSDVGYINAHATSTHLAFSSTKGAIGHLLGAAGAVEAIFSVLAIRHGIAPLTLNLTKPDSVFGDGFMPLTASKEMPIRVAMSNSFGFGGTNASLLFAYSGSY</sequence>
<protein>
    <submittedName>
        <fullName evidence="1">Uncharacterized protein</fullName>
    </submittedName>
</protein>
<proteinExistence type="predicted"/>
<gene>
    <name evidence="1" type="ORF">MILVUS5_LOCUS19396</name>
</gene>
<evidence type="ECO:0000313" key="2">
    <source>
        <dbReference type="Proteomes" id="UP001177021"/>
    </source>
</evidence>
<evidence type="ECO:0000313" key="1">
    <source>
        <dbReference type="EMBL" id="CAJ2651821.1"/>
    </source>
</evidence>
<organism evidence="1 2">
    <name type="scientific">Trifolium pratense</name>
    <name type="common">Red clover</name>
    <dbReference type="NCBI Taxonomy" id="57577"/>
    <lineage>
        <taxon>Eukaryota</taxon>
        <taxon>Viridiplantae</taxon>
        <taxon>Streptophyta</taxon>
        <taxon>Embryophyta</taxon>
        <taxon>Tracheophyta</taxon>
        <taxon>Spermatophyta</taxon>
        <taxon>Magnoliopsida</taxon>
        <taxon>eudicotyledons</taxon>
        <taxon>Gunneridae</taxon>
        <taxon>Pentapetalae</taxon>
        <taxon>rosids</taxon>
        <taxon>fabids</taxon>
        <taxon>Fabales</taxon>
        <taxon>Fabaceae</taxon>
        <taxon>Papilionoideae</taxon>
        <taxon>50 kb inversion clade</taxon>
        <taxon>NPAAA clade</taxon>
        <taxon>Hologalegina</taxon>
        <taxon>IRL clade</taxon>
        <taxon>Trifolieae</taxon>
        <taxon>Trifolium</taxon>
    </lineage>
</organism>
<keyword evidence="2" id="KW-1185">Reference proteome</keyword>
<dbReference type="EMBL" id="CASHSV030000179">
    <property type="protein sequence ID" value="CAJ2651821.1"/>
    <property type="molecule type" value="Genomic_DNA"/>
</dbReference>